<sequence length="322" mass="33933">MRRDEMVVRAAGIALGYWADRIFADPHRYHPVAGFGQVAARLERLIYRDDRVVGVFYAAALAGGSYVAAGWADRRLTHNPARIAALALVTWATLGGTSLDRVGEDMARRLDAGDLTGARNLLPSLCGRDPQLLDADGLARAAVESVAENTSDAAIGPVVYALLLGSPGAVAYRAINTLDAMVGYKSPRYLLFGWAAARLDDLANLLPARVSGTATVAAAWSAGGDPRAAIRVWRRDARSHPSPNAGVAESAMAGALGIQLGGVTPYRHGTEVRPLLGSGPAPSVKDLRRAVQLSRRVQTVTVVAAVSAALAVAAGEFFFRRS</sequence>
<dbReference type="GO" id="GO:0015420">
    <property type="term" value="F:ABC-type vitamin B12 transporter activity"/>
    <property type="evidence" value="ECO:0007669"/>
    <property type="project" value="UniProtKB-UniRule"/>
</dbReference>
<dbReference type="UniPathway" id="UPA00148"/>
<keyword evidence="5 9" id="KW-0169">Cobalamin biosynthesis</keyword>
<evidence type="ECO:0000256" key="5">
    <source>
        <dbReference type="ARBA" id="ARBA00022573"/>
    </source>
</evidence>
<evidence type="ECO:0000256" key="3">
    <source>
        <dbReference type="ARBA" id="ARBA00006263"/>
    </source>
</evidence>
<evidence type="ECO:0000313" key="10">
    <source>
        <dbReference type="EMBL" id="MBB3038956.1"/>
    </source>
</evidence>
<dbReference type="GO" id="GO:0009236">
    <property type="term" value="P:cobalamin biosynthetic process"/>
    <property type="evidence" value="ECO:0007669"/>
    <property type="project" value="UniProtKB-UniRule"/>
</dbReference>
<comment type="subcellular location">
    <subcellularLocation>
        <location evidence="1 9">Cell membrane</location>
        <topology evidence="1 9">Multi-pass membrane protein</topology>
    </subcellularLocation>
</comment>
<feature type="transmembrane region" description="Helical" evidence="9">
    <location>
        <begin position="297"/>
        <end position="319"/>
    </location>
</feature>
<dbReference type="InterPro" id="IPR004485">
    <property type="entry name" value="Cobalamin_biosynth_CobD/CbiB"/>
</dbReference>
<dbReference type="GO" id="GO:0016874">
    <property type="term" value="F:ligase activity"/>
    <property type="evidence" value="ECO:0007669"/>
    <property type="project" value="UniProtKB-KW"/>
</dbReference>
<keyword evidence="11" id="KW-1185">Reference proteome</keyword>
<dbReference type="NCBIfam" id="NF002276">
    <property type="entry name" value="PRK01209.1-4"/>
    <property type="match status" value="1"/>
</dbReference>
<feature type="transmembrane region" description="Helical" evidence="9">
    <location>
        <begin position="51"/>
        <end position="69"/>
    </location>
</feature>
<dbReference type="HAMAP" id="MF_00024">
    <property type="entry name" value="CobD_CbiB"/>
    <property type="match status" value="1"/>
</dbReference>
<evidence type="ECO:0000256" key="4">
    <source>
        <dbReference type="ARBA" id="ARBA00022475"/>
    </source>
</evidence>
<gene>
    <name evidence="9" type="primary">cobD</name>
    <name evidence="10" type="ORF">FHU29_003425</name>
</gene>
<dbReference type="NCBIfam" id="TIGR00380">
    <property type="entry name" value="cobal_cbiB"/>
    <property type="match status" value="1"/>
</dbReference>
<evidence type="ECO:0000256" key="8">
    <source>
        <dbReference type="ARBA" id="ARBA00023136"/>
    </source>
</evidence>
<comment type="caution">
    <text evidence="9">Lacks conserved residue(s) required for the propagation of feature annotation.</text>
</comment>
<dbReference type="PANTHER" id="PTHR34308:SF1">
    <property type="entry name" value="COBALAMIN BIOSYNTHESIS PROTEIN CBIB"/>
    <property type="match status" value="1"/>
</dbReference>
<dbReference type="GO" id="GO:0005886">
    <property type="term" value="C:plasma membrane"/>
    <property type="evidence" value="ECO:0007669"/>
    <property type="project" value="UniProtKB-SubCell"/>
</dbReference>
<dbReference type="AlphaFoldDB" id="A0A839RS57"/>
<keyword evidence="10" id="KW-0436">Ligase</keyword>
<protein>
    <recommendedName>
        <fullName evidence="9">Cobalamin biosynthesis protein CobD</fullName>
    </recommendedName>
</protein>
<dbReference type="Pfam" id="PF03186">
    <property type="entry name" value="CobD_Cbib"/>
    <property type="match status" value="1"/>
</dbReference>
<comment type="function">
    <text evidence="9">Converts cobyric acid to cobinamide by the addition of aminopropanol on the F carboxylic group.</text>
</comment>
<keyword evidence="6 9" id="KW-0812">Transmembrane</keyword>
<name>A0A839RS57_9ACTN</name>
<comment type="caution">
    <text evidence="10">The sequence shown here is derived from an EMBL/GenBank/DDBJ whole genome shotgun (WGS) entry which is preliminary data.</text>
</comment>
<dbReference type="Proteomes" id="UP000567922">
    <property type="component" value="Unassembled WGS sequence"/>
</dbReference>
<evidence type="ECO:0000256" key="6">
    <source>
        <dbReference type="ARBA" id="ARBA00022692"/>
    </source>
</evidence>
<comment type="pathway">
    <text evidence="2 9">Cofactor biosynthesis; adenosylcobalamin biosynthesis.</text>
</comment>
<evidence type="ECO:0000256" key="7">
    <source>
        <dbReference type="ARBA" id="ARBA00022989"/>
    </source>
</evidence>
<comment type="similarity">
    <text evidence="3 9">Belongs to the CobD/CbiB family.</text>
</comment>
<accession>A0A839RS57</accession>
<keyword evidence="7 9" id="KW-1133">Transmembrane helix</keyword>
<proteinExistence type="inferred from homology"/>
<dbReference type="EMBL" id="JACHWS010000003">
    <property type="protein sequence ID" value="MBB3038956.1"/>
    <property type="molecule type" value="Genomic_DNA"/>
</dbReference>
<keyword evidence="8 9" id="KW-0472">Membrane</keyword>
<dbReference type="GO" id="GO:0048472">
    <property type="term" value="F:threonine-phosphate decarboxylase activity"/>
    <property type="evidence" value="ECO:0007669"/>
    <property type="project" value="InterPro"/>
</dbReference>
<evidence type="ECO:0000256" key="9">
    <source>
        <dbReference type="HAMAP-Rule" id="MF_00024"/>
    </source>
</evidence>
<organism evidence="10 11">
    <name type="scientific">Hoyosella altamirensis</name>
    <dbReference type="NCBI Taxonomy" id="616997"/>
    <lineage>
        <taxon>Bacteria</taxon>
        <taxon>Bacillati</taxon>
        <taxon>Actinomycetota</taxon>
        <taxon>Actinomycetes</taxon>
        <taxon>Mycobacteriales</taxon>
        <taxon>Hoyosellaceae</taxon>
        <taxon>Hoyosella</taxon>
    </lineage>
</organism>
<dbReference type="OrthoDB" id="9811967at2"/>
<evidence type="ECO:0000256" key="2">
    <source>
        <dbReference type="ARBA" id="ARBA00004953"/>
    </source>
</evidence>
<keyword evidence="4 9" id="KW-1003">Cell membrane</keyword>
<reference evidence="10 11" key="1">
    <citation type="submission" date="2020-08" db="EMBL/GenBank/DDBJ databases">
        <title>Sequencing the genomes of 1000 actinobacteria strains.</title>
        <authorList>
            <person name="Klenk H.-P."/>
        </authorList>
    </citation>
    <scope>NUCLEOTIDE SEQUENCE [LARGE SCALE GENOMIC DNA]</scope>
    <source>
        <strain evidence="10 11">DSM 45258</strain>
    </source>
</reference>
<evidence type="ECO:0000256" key="1">
    <source>
        <dbReference type="ARBA" id="ARBA00004651"/>
    </source>
</evidence>
<evidence type="ECO:0000313" key="11">
    <source>
        <dbReference type="Proteomes" id="UP000567922"/>
    </source>
</evidence>
<dbReference type="PANTHER" id="PTHR34308">
    <property type="entry name" value="COBALAMIN BIOSYNTHESIS PROTEIN CBIB"/>
    <property type="match status" value="1"/>
</dbReference>
<dbReference type="RefSeq" id="WP_064439247.1">
    <property type="nucleotide sequence ID" value="NZ_BDDI01000004.1"/>
</dbReference>